<organism evidence="1 3">
    <name type="scientific">Didymodactylos carnosus</name>
    <dbReference type="NCBI Taxonomy" id="1234261"/>
    <lineage>
        <taxon>Eukaryota</taxon>
        <taxon>Metazoa</taxon>
        <taxon>Spiralia</taxon>
        <taxon>Gnathifera</taxon>
        <taxon>Rotifera</taxon>
        <taxon>Eurotatoria</taxon>
        <taxon>Bdelloidea</taxon>
        <taxon>Philodinida</taxon>
        <taxon>Philodinidae</taxon>
        <taxon>Didymodactylos</taxon>
    </lineage>
</organism>
<dbReference type="Proteomes" id="UP000663829">
    <property type="component" value="Unassembled WGS sequence"/>
</dbReference>
<dbReference type="EMBL" id="CAJNOQ010034770">
    <property type="protein sequence ID" value="CAF1596265.1"/>
    <property type="molecule type" value="Genomic_DNA"/>
</dbReference>
<comment type="caution">
    <text evidence="1">The sequence shown here is derived from an EMBL/GenBank/DDBJ whole genome shotgun (WGS) entry which is preliminary data.</text>
</comment>
<dbReference type="EMBL" id="CAJOBC010101068">
    <property type="protein sequence ID" value="CAF4471120.1"/>
    <property type="molecule type" value="Genomic_DNA"/>
</dbReference>
<evidence type="ECO:0000313" key="3">
    <source>
        <dbReference type="Proteomes" id="UP000663829"/>
    </source>
</evidence>
<accession>A0A816AFQ3</accession>
<name>A0A816AFQ3_9BILA</name>
<evidence type="ECO:0000313" key="1">
    <source>
        <dbReference type="EMBL" id="CAF1596265.1"/>
    </source>
</evidence>
<dbReference type="OrthoDB" id="10006912at2759"/>
<dbReference type="AlphaFoldDB" id="A0A816AFQ3"/>
<protein>
    <submittedName>
        <fullName evidence="1">Uncharacterized protein</fullName>
    </submittedName>
</protein>
<dbReference type="Proteomes" id="UP000681722">
    <property type="component" value="Unassembled WGS sequence"/>
</dbReference>
<evidence type="ECO:0000313" key="2">
    <source>
        <dbReference type="EMBL" id="CAF4471120.1"/>
    </source>
</evidence>
<reference evidence="1" key="1">
    <citation type="submission" date="2021-02" db="EMBL/GenBank/DDBJ databases">
        <authorList>
            <person name="Nowell W R."/>
        </authorList>
    </citation>
    <scope>NUCLEOTIDE SEQUENCE</scope>
</reference>
<gene>
    <name evidence="1" type="ORF">GPM918_LOCUS42110</name>
    <name evidence="2" type="ORF">SRO942_LOCUS43292</name>
</gene>
<proteinExistence type="predicted"/>
<keyword evidence="3" id="KW-1185">Reference proteome</keyword>
<sequence length="129" mass="15357">MFQLNQKKQNRINECTFDHIDVCQTIENRTLLFVMNGLNGYASEFNNLVTAFAYSIATRRRFLLDVRNWNYGNFNDYFNMRSMNLTLFTNNSKRKIMTGNENENHHLHLEITRQPTGLFSQLWQAARRV</sequence>